<dbReference type="EMBL" id="CAJNIZ010036047">
    <property type="protein sequence ID" value="CAE7563318.1"/>
    <property type="molecule type" value="Genomic_DNA"/>
</dbReference>
<keyword evidence="3" id="KW-1185">Reference proteome</keyword>
<sequence length="53" mass="6084">TRSHGGFCGMPWHSFVARRKMPLSAAQPRSRSSTSSRVRRRQVPASSQRQRCR</sequence>
<protein>
    <submittedName>
        <fullName evidence="2">Uncharacterized protein</fullName>
    </submittedName>
</protein>
<feature type="non-terminal residue" evidence="2">
    <location>
        <position position="53"/>
    </location>
</feature>
<name>A0A812U675_SYMPI</name>
<evidence type="ECO:0000313" key="2">
    <source>
        <dbReference type="EMBL" id="CAE7563318.1"/>
    </source>
</evidence>
<feature type="compositionally biased region" description="Low complexity" evidence="1">
    <location>
        <begin position="24"/>
        <end position="36"/>
    </location>
</feature>
<proteinExistence type="predicted"/>
<reference evidence="2" key="1">
    <citation type="submission" date="2021-02" db="EMBL/GenBank/DDBJ databases">
        <authorList>
            <person name="Dougan E. K."/>
            <person name="Rhodes N."/>
            <person name="Thang M."/>
            <person name="Chan C."/>
        </authorList>
    </citation>
    <scope>NUCLEOTIDE SEQUENCE</scope>
</reference>
<gene>
    <name evidence="2" type="ORF">SPIL2461_LOCUS15075</name>
</gene>
<feature type="region of interest" description="Disordered" evidence="1">
    <location>
        <begin position="19"/>
        <end position="53"/>
    </location>
</feature>
<organism evidence="2 3">
    <name type="scientific">Symbiodinium pilosum</name>
    <name type="common">Dinoflagellate</name>
    <dbReference type="NCBI Taxonomy" id="2952"/>
    <lineage>
        <taxon>Eukaryota</taxon>
        <taxon>Sar</taxon>
        <taxon>Alveolata</taxon>
        <taxon>Dinophyceae</taxon>
        <taxon>Suessiales</taxon>
        <taxon>Symbiodiniaceae</taxon>
        <taxon>Symbiodinium</taxon>
    </lineage>
</organism>
<accession>A0A812U675</accession>
<feature type="non-terminal residue" evidence="2">
    <location>
        <position position="1"/>
    </location>
</feature>
<evidence type="ECO:0000313" key="3">
    <source>
        <dbReference type="Proteomes" id="UP000649617"/>
    </source>
</evidence>
<dbReference type="Proteomes" id="UP000649617">
    <property type="component" value="Unassembled WGS sequence"/>
</dbReference>
<comment type="caution">
    <text evidence="2">The sequence shown here is derived from an EMBL/GenBank/DDBJ whole genome shotgun (WGS) entry which is preliminary data.</text>
</comment>
<dbReference type="AlphaFoldDB" id="A0A812U675"/>
<evidence type="ECO:0000256" key="1">
    <source>
        <dbReference type="SAM" id="MobiDB-lite"/>
    </source>
</evidence>